<dbReference type="EMBL" id="PZZL01000002">
    <property type="protein sequence ID" value="PTM60683.1"/>
    <property type="molecule type" value="Genomic_DNA"/>
</dbReference>
<keyword evidence="1" id="KW-1133">Transmembrane helix</keyword>
<feature type="transmembrane region" description="Helical" evidence="1">
    <location>
        <begin position="20"/>
        <end position="45"/>
    </location>
</feature>
<sequence length="207" mass="22283">MTDLSPRRLADIGRERFARVLGVLPWIVAGLLLGVAVHIVSVFALPRLAPDDARARLSEVATVNRLTTLSGRASVILPLADPAFETAVCRFDLTSGPLHVRAPVTPHYTAIALYTSTGLAFGAINDRAATRRVLDLFVVTQAQRREITTDEDETAADNLILVSPTTEGFVLIRALAVQPSLAPLVRDQLASQALCEILTPEMAPPTE</sequence>
<evidence type="ECO:0000313" key="2">
    <source>
        <dbReference type="EMBL" id="PTM60683.1"/>
    </source>
</evidence>
<comment type="caution">
    <text evidence="2">The sequence shown here is derived from an EMBL/GenBank/DDBJ whole genome shotgun (WGS) entry which is preliminary data.</text>
</comment>
<dbReference type="Proteomes" id="UP000241808">
    <property type="component" value="Unassembled WGS sequence"/>
</dbReference>
<dbReference type="AlphaFoldDB" id="A0A2T4ZFJ5"/>
<keyword evidence="1" id="KW-0472">Membrane</keyword>
<accession>A0A2T4ZFJ5</accession>
<dbReference type="RefSeq" id="WP_108174642.1">
    <property type="nucleotide sequence ID" value="NZ_JAIESU010000003.1"/>
</dbReference>
<name>A0A2T4ZFJ5_9HYPH</name>
<keyword evidence="3" id="KW-1185">Reference proteome</keyword>
<dbReference type="OrthoDB" id="1346484at2"/>
<gene>
    <name evidence="2" type="ORF">C8P69_10265</name>
</gene>
<evidence type="ECO:0000256" key="1">
    <source>
        <dbReference type="SAM" id="Phobius"/>
    </source>
</evidence>
<organism evidence="2 3">
    <name type="scientific">Phreatobacter oligotrophus</name>
    <dbReference type="NCBI Taxonomy" id="1122261"/>
    <lineage>
        <taxon>Bacteria</taxon>
        <taxon>Pseudomonadati</taxon>
        <taxon>Pseudomonadota</taxon>
        <taxon>Alphaproteobacteria</taxon>
        <taxon>Hyphomicrobiales</taxon>
        <taxon>Phreatobacteraceae</taxon>
        <taxon>Phreatobacter</taxon>
    </lineage>
</organism>
<reference evidence="2 3" key="1">
    <citation type="submission" date="2018-04" db="EMBL/GenBank/DDBJ databases">
        <title>Genomic Encyclopedia of Archaeal and Bacterial Type Strains, Phase II (KMG-II): from individual species to whole genera.</title>
        <authorList>
            <person name="Goeker M."/>
        </authorList>
    </citation>
    <scope>NUCLEOTIDE SEQUENCE [LARGE SCALE GENOMIC DNA]</scope>
    <source>
        <strain evidence="2 3">DSM 25521</strain>
    </source>
</reference>
<proteinExistence type="predicted"/>
<evidence type="ECO:0000313" key="3">
    <source>
        <dbReference type="Proteomes" id="UP000241808"/>
    </source>
</evidence>
<protein>
    <submittedName>
        <fullName evidence="2">Putative membrane protein</fullName>
    </submittedName>
</protein>
<keyword evidence="1" id="KW-0812">Transmembrane</keyword>